<sequence length="265" mass="28470">MGRKRIAVGVGVAMAALIGVGVYLTLRDNAEPVGIEAAKERIAEAAAPKGSAESRRPEPGVYRYEGSGTESLSTPPLSQGQGPTMPGTVELGDDGCWTFRIDYSTNHWQSWDQCPQGDDVVETGGKAWQRWMIGPTAITNLSDFTCADGAMRLPADPEDAQEWTARCTGTNEAVEGEAVSEGTYRFIGEKKIKVGDATVTAHGFVSERTMSGAQTGTERNEMWFAADTGLQVRNERTAEVRTDTPIGESTYTETGEFHLVSVDPG</sequence>
<protein>
    <submittedName>
        <fullName evidence="3">Uncharacterized protein</fullName>
    </submittedName>
</protein>
<organism evidence="3 4">
    <name type="scientific">Candidatus Neomicrothrix parvicella RN1</name>
    <dbReference type="NCBI Taxonomy" id="1229780"/>
    <lineage>
        <taxon>Bacteria</taxon>
        <taxon>Bacillati</taxon>
        <taxon>Actinomycetota</taxon>
        <taxon>Acidimicrobiia</taxon>
        <taxon>Acidimicrobiales</taxon>
        <taxon>Microthrixaceae</taxon>
        <taxon>Candidatus Neomicrothrix</taxon>
    </lineage>
</organism>
<accession>R4Z159</accession>
<keyword evidence="2" id="KW-0812">Transmembrane</keyword>
<evidence type="ECO:0000256" key="2">
    <source>
        <dbReference type="SAM" id="Phobius"/>
    </source>
</evidence>
<dbReference type="EMBL" id="CANL01000034">
    <property type="protein sequence ID" value="CCM64395.1"/>
    <property type="molecule type" value="Genomic_DNA"/>
</dbReference>
<dbReference type="HOGENOM" id="CLU_1068281_0_0_11"/>
<comment type="caution">
    <text evidence="3">The sequence shown here is derived from an EMBL/GenBank/DDBJ whole genome shotgun (WGS) entry which is preliminary data.</text>
</comment>
<keyword evidence="4" id="KW-1185">Reference proteome</keyword>
<reference evidence="3 4" key="1">
    <citation type="journal article" date="2013" name="ISME J.">
        <title>Metabolic model for the filamentous 'Candidatus Microthrix parvicella' based on genomic and metagenomic analyses.</title>
        <authorList>
            <person name="Jon McIlroy S."/>
            <person name="Kristiansen R."/>
            <person name="Albertsen M."/>
            <person name="Michael Karst S."/>
            <person name="Rossetti S."/>
            <person name="Lund Nielsen J."/>
            <person name="Tandoi V."/>
            <person name="James Seviour R."/>
            <person name="Nielsen P.H."/>
        </authorList>
    </citation>
    <scope>NUCLEOTIDE SEQUENCE [LARGE SCALE GENOMIC DNA]</scope>
    <source>
        <strain evidence="3 4">RN1</strain>
    </source>
</reference>
<evidence type="ECO:0000313" key="3">
    <source>
        <dbReference type="EMBL" id="CCM64395.1"/>
    </source>
</evidence>
<dbReference type="AlphaFoldDB" id="R4Z159"/>
<evidence type="ECO:0000313" key="4">
    <source>
        <dbReference type="Proteomes" id="UP000018291"/>
    </source>
</evidence>
<keyword evidence="2" id="KW-1133">Transmembrane helix</keyword>
<feature type="compositionally biased region" description="Polar residues" evidence="1">
    <location>
        <begin position="68"/>
        <end position="82"/>
    </location>
</feature>
<proteinExistence type="predicted"/>
<feature type="transmembrane region" description="Helical" evidence="2">
    <location>
        <begin position="7"/>
        <end position="26"/>
    </location>
</feature>
<gene>
    <name evidence="3" type="ORF">BN381_40009</name>
</gene>
<keyword evidence="2" id="KW-0472">Membrane</keyword>
<evidence type="ECO:0000256" key="1">
    <source>
        <dbReference type="SAM" id="MobiDB-lite"/>
    </source>
</evidence>
<name>R4Z159_9ACTN</name>
<dbReference type="RefSeq" id="WP_012228460.1">
    <property type="nucleotide sequence ID" value="NZ_HG422565.1"/>
</dbReference>
<feature type="region of interest" description="Disordered" evidence="1">
    <location>
        <begin position="44"/>
        <end position="86"/>
    </location>
</feature>
<dbReference type="Proteomes" id="UP000018291">
    <property type="component" value="Unassembled WGS sequence"/>
</dbReference>